<gene>
    <name evidence="1" type="ORF">SAMN02746091_02522</name>
</gene>
<proteinExistence type="predicted"/>
<protein>
    <submittedName>
        <fullName evidence="1">Uncharacterized protein</fullName>
    </submittedName>
</protein>
<organism evidence="1 2">
    <name type="scientific">Caloramator proteoclasticus DSM 10124</name>
    <dbReference type="NCBI Taxonomy" id="1121262"/>
    <lineage>
        <taxon>Bacteria</taxon>
        <taxon>Bacillati</taxon>
        <taxon>Bacillota</taxon>
        <taxon>Clostridia</taxon>
        <taxon>Eubacteriales</taxon>
        <taxon>Clostridiaceae</taxon>
        <taxon>Caloramator</taxon>
    </lineage>
</organism>
<dbReference type="Proteomes" id="UP000184423">
    <property type="component" value="Unassembled WGS sequence"/>
</dbReference>
<dbReference type="EMBL" id="FQVG01000077">
    <property type="protein sequence ID" value="SHF43741.1"/>
    <property type="molecule type" value="Genomic_DNA"/>
</dbReference>
<dbReference type="AlphaFoldDB" id="A0A1M5BMK8"/>
<evidence type="ECO:0000313" key="2">
    <source>
        <dbReference type="Proteomes" id="UP000184423"/>
    </source>
</evidence>
<dbReference type="RefSeq" id="WP_073250163.1">
    <property type="nucleotide sequence ID" value="NZ_FQVG01000077.1"/>
</dbReference>
<name>A0A1M5BMK8_9CLOT</name>
<accession>A0A1M5BMK8</accession>
<reference evidence="2" key="1">
    <citation type="submission" date="2016-11" db="EMBL/GenBank/DDBJ databases">
        <authorList>
            <person name="Varghese N."/>
            <person name="Submissions S."/>
        </authorList>
    </citation>
    <scope>NUCLEOTIDE SEQUENCE [LARGE SCALE GENOMIC DNA]</scope>
    <source>
        <strain evidence="2">DSM 10124</strain>
    </source>
</reference>
<keyword evidence="2" id="KW-1185">Reference proteome</keyword>
<evidence type="ECO:0000313" key="1">
    <source>
        <dbReference type="EMBL" id="SHF43741.1"/>
    </source>
</evidence>
<sequence length="77" mass="9346">MTRKAKDESSKDAINCFAYRNRRCLVLTTKDCSKCPFYKTREQFKEDRTKALDRLNTLDKEYKSYIMEKYYSYKGMK</sequence>